<dbReference type="AlphaFoldDB" id="A0A914YQN4"/>
<dbReference type="WBParaSite" id="PSU_v2.g249.t1">
    <property type="protein sequence ID" value="PSU_v2.g249.t1"/>
    <property type="gene ID" value="PSU_v2.g249"/>
</dbReference>
<name>A0A914YQN4_9BILA</name>
<keyword evidence="2" id="KW-1185">Reference proteome</keyword>
<proteinExistence type="predicted"/>
<evidence type="ECO:0000313" key="3">
    <source>
        <dbReference type="WBParaSite" id="PSU_v2.g249.t1"/>
    </source>
</evidence>
<accession>A0A914YQN4</accession>
<evidence type="ECO:0000313" key="2">
    <source>
        <dbReference type="Proteomes" id="UP000887577"/>
    </source>
</evidence>
<keyword evidence="1" id="KW-0175">Coiled coil</keyword>
<organism evidence="2 3">
    <name type="scientific">Panagrolaimus superbus</name>
    <dbReference type="NCBI Taxonomy" id="310955"/>
    <lineage>
        <taxon>Eukaryota</taxon>
        <taxon>Metazoa</taxon>
        <taxon>Ecdysozoa</taxon>
        <taxon>Nematoda</taxon>
        <taxon>Chromadorea</taxon>
        <taxon>Rhabditida</taxon>
        <taxon>Tylenchina</taxon>
        <taxon>Panagrolaimomorpha</taxon>
        <taxon>Panagrolaimoidea</taxon>
        <taxon>Panagrolaimidae</taxon>
        <taxon>Panagrolaimus</taxon>
    </lineage>
</organism>
<dbReference type="Proteomes" id="UP000887577">
    <property type="component" value="Unplaced"/>
</dbReference>
<evidence type="ECO:0000256" key="1">
    <source>
        <dbReference type="SAM" id="Coils"/>
    </source>
</evidence>
<feature type="coiled-coil region" evidence="1">
    <location>
        <begin position="90"/>
        <end position="124"/>
    </location>
</feature>
<reference evidence="3" key="1">
    <citation type="submission" date="2022-11" db="UniProtKB">
        <authorList>
            <consortium name="WormBaseParasite"/>
        </authorList>
    </citation>
    <scope>IDENTIFICATION</scope>
</reference>
<sequence length="133" mass="15851">MSSNEFKTLITTFGTKSSEVEELSYDASQVIVDFCDQEDITHREVNTRFKEICEAEYYRLKNAPVQVEDFPPKIDTENFRQKLNESKIAKLEKKKREKDIKQKIEEQREKIKEMEEIFRKKLEIINSAKQLLN</sequence>
<protein>
    <submittedName>
        <fullName evidence="3">Uncharacterized protein</fullName>
    </submittedName>
</protein>